<dbReference type="Proteomes" id="UP001271769">
    <property type="component" value="Unassembled WGS sequence"/>
</dbReference>
<dbReference type="Gene3D" id="3.30.420.40">
    <property type="match status" value="2"/>
</dbReference>
<keyword evidence="3" id="KW-1185">Reference proteome</keyword>
<dbReference type="PANTHER" id="PTHR43190:SF3">
    <property type="entry name" value="N-ACETYL-D-GLUCOSAMINE KINASE"/>
    <property type="match status" value="1"/>
</dbReference>
<dbReference type="Pfam" id="PF01869">
    <property type="entry name" value="BcrAD_BadFG"/>
    <property type="match status" value="1"/>
</dbReference>
<dbReference type="RefSeq" id="WP_320501157.1">
    <property type="nucleotide sequence ID" value="NZ_JAXCLX010000002.1"/>
</dbReference>
<comment type="caution">
    <text evidence="2">The sequence shown here is derived from an EMBL/GenBank/DDBJ whole genome shotgun (WGS) entry which is preliminary data.</text>
</comment>
<name>A0ABU5DZR2_9PROT</name>
<proteinExistence type="predicted"/>
<dbReference type="SUPFAM" id="SSF53067">
    <property type="entry name" value="Actin-like ATPase domain"/>
    <property type="match status" value="2"/>
</dbReference>
<dbReference type="CDD" id="cd24082">
    <property type="entry name" value="ASKHA_NBD_GspK-like"/>
    <property type="match status" value="1"/>
</dbReference>
<dbReference type="PANTHER" id="PTHR43190">
    <property type="entry name" value="N-ACETYL-D-GLUCOSAMINE KINASE"/>
    <property type="match status" value="1"/>
</dbReference>
<dbReference type="InterPro" id="IPR043129">
    <property type="entry name" value="ATPase_NBD"/>
</dbReference>
<protein>
    <submittedName>
        <fullName evidence="2">BadF/BadG/BcrA/BcrD ATPase family protein</fullName>
    </submittedName>
</protein>
<accession>A0ABU5DZR2</accession>
<dbReference type="InterPro" id="IPR002731">
    <property type="entry name" value="ATPase_BadF"/>
</dbReference>
<evidence type="ECO:0000259" key="1">
    <source>
        <dbReference type="Pfam" id="PF01869"/>
    </source>
</evidence>
<sequence>MDVSTMAADFFLGVDGGGTHCRVRLRDAQGALRAETKGGSANIFTDPAEALTNIADACHAAFTIAGLGDDAMGRTAACFGLAGANMAGAVARVEAHTWPFQTLRVEHDGIIACVGAHGGEDGAIAAIGTGAVYVIQVGGKLQTFGGWGFMLSDQGSGADLGRESLRRTLYAQDGIIERTPFTDAVWARFDGSMDNLHRFAETAKPRDYGALTPLLLEHAERNDTVARFIVERGQTGVTLVLDHLVKLGAKRICIMGGLGQAYQKYFPYRFRPYFVSPRHDALDGALILAGGRVQ</sequence>
<reference evidence="2 3" key="1">
    <citation type="journal article" date="2013" name="Antonie Van Leeuwenhoek">
        <title>Dongia rigui sp. nov., isolated from freshwater of a large wetland in Korea.</title>
        <authorList>
            <person name="Baik K.S."/>
            <person name="Hwang Y.M."/>
            <person name="Choi J.S."/>
            <person name="Kwon J."/>
            <person name="Seong C.N."/>
        </authorList>
    </citation>
    <scope>NUCLEOTIDE SEQUENCE [LARGE SCALE GENOMIC DNA]</scope>
    <source>
        <strain evidence="2 3">04SU4-P</strain>
    </source>
</reference>
<gene>
    <name evidence="2" type="ORF">SMD31_12140</name>
</gene>
<dbReference type="EMBL" id="JAXCLX010000002">
    <property type="protein sequence ID" value="MDY0872683.1"/>
    <property type="molecule type" value="Genomic_DNA"/>
</dbReference>
<evidence type="ECO:0000313" key="3">
    <source>
        <dbReference type="Proteomes" id="UP001271769"/>
    </source>
</evidence>
<evidence type="ECO:0000313" key="2">
    <source>
        <dbReference type="EMBL" id="MDY0872683.1"/>
    </source>
</evidence>
<organism evidence="2 3">
    <name type="scientific">Dongia rigui</name>
    <dbReference type="NCBI Taxonomy" id="940149"/>
    <lineage>
        <taxon>Bacteria</taxon>
        <taxon>Pseudomonadati</taxon>
        <taxon>Pseudomonadota</taxon>
        <taxon>Alphaproteobacteria</taxon>
        <taxon>Rhodospirillales</taxon>
        <taxon>Dongiaceae</taxon>
        <taxon>Dongia</taxon>
    </lineage>
</organism>
<dbReference type="InterPro" id="IPR052519">
    <property type="entry name" value="Euk-type_GlcNAc_Kinase"/>
</dbReference>
<feature type="domain" description="ATPase BadF/BadG/BcrA/BcrD type" evidence="1">
    <location>
        <begin position="12"/>
        <end position="261"/>
    </location>
</feature>